<sequence length="57" mass="6103">MKIDSLDHLVLTVADIDATIAFYAHVPRTGATAPIRPVYCRDPDGNLVEVANVQPAA</sequence>
<gene>
    <name evidence="1" type="ORF">C666_17955</name>
</gene>
<dbReference type="STRING" id="1123367.GCA_000621305_02096"/>
<keyword evidence="1" id="KW-0378">Hydrolase</keyword>
<organism evidence="1 2">
    <name type="scientific">Thauera linaloolentis (strain DSM 12138 / JCM 21573 / CCUG 41526 / CIP 105981 / IAM 15112 / NBRC 102519 / 47Lol)</name>
    <dbReference type="NCBI Taxonomy" id="1123367"/>
    <lineage>
        <taxon>Bacteria</taxon>
        <taxon>Pseudomonadati</taxon>
        <taxon>Pseudomonadota</taxon>
        <taxon>Betaproteobacteria</taxon>
        <taxon>Rhodocyclales</taxon>
        <taxon>Zoogloeaceae</taxon>
        <taxon>Thauera</taxon>
    </lineage>
</organism>
<dbReference type="InterPro" id="IPR029068">
    <property type="entry name" value="Glyas_Bleomycin-R_OHBP_Dase"/>
</dbReference>
<name>N6YPF6_THAL4</name>
<evidence type="ECO:0000313" key="2">
    <source>
        <dbReference type="Proteomes" id="UP000013232"/>
    </source>
</evidence>
<reference evidence="1 2" key="1">
    <citation type="submission" date="2012-09" db="EMBL/GenBank/DDBJ databases">
        <title>Draft Genome Sequences of 6 Strains from Genus Thauera.</title>
        <authorList>
            <person name="Liu B."/>
            <person name="Shapleigh J.P."/>
            <person name="Frostegard A.H."/>
        </authorList>
    </citation>
    <scope>NUCLEOTIDE SEQUENCE [LARGE SCALE GENOMIC DNA]</scope>
    <source>
        <strain evidence="2">47Lol / DSM 12138</strain>
    </source>
</reference>
<protein>
    <submittedName>
        <fullName evidence="1">Hydrolase</fullName>
    </submittedName>
</protein>
<proteinExistence type="predicted"/>
<comment type="caution">
    <text evidence="1">The sequence shown here is derived from an EMBL/GenBank/DDBJ whole genome shotgun (WGS) entry which is preliminary data.</text>
</comment>
<dbReference type="Gene3D" id="3.10.180.10">
    <property type="entry name" value="2,3-Dihydroxybiphenyl 1,2-Dioxygenase, domain 1"/>
    <property type="match status" value="1"/>
</dbReference>
<dbReference type="EMBL" id="AMXE01000123">
    <property type="protein sequence ID" value="ENO84088.1"/>
    <property type="molecule type" value="Genomic_DNA"/>
</dbReference>
<dbReference type="Proteomes" id="UP000013232">
    <property type="component" value="Unassembled WGS sequence"/>
</dbReference>
<dbReference type="SUPFAM" id="SSF54593">
    <property type="entry name" value="Glyoxalase/Bleomycin resistance protein/Dihydroxybiphenyl dioxygenase"/>
    <property type="match status" value="1"/>
</dbReference>
<evidence type="ECO:0000313" key="1">
    <source>
        <dbReference type="EMBL" id="ENO84088.1"/>
    </source>
</evidence>
<dbReference type="RefSeq" id="WP_004346754.1">
    <property type="nucleotide sequence ID" value="NZ_AMXE01000123.1"/>
</dbReference>
<accession>N6YPF6</accession>
<dbReference type="AlphaFoldDB" id="N6YPF6"/>
<keyword evidence="2" id="KW-1185">Reference proteome</keyword>
<dbReference type="GO" id="GO:0016787">
    <property type="term" value="F:hydrolase activity"/>
    <property type="evidence" value="ECO:0007669"/>
    <property type="project" value="UniProtKB-KW"/>
</dbReference>